<reference evidence="2" key="1">
    <citation type="submission" date="2014-12" db="EMBL/GenBank/DDBJ databases">
        <title>Insight into the proteome of Arion vulgaris.</title>
        <authorList>
            <person name="Aradska J."/>
            <person name="Bulat T."/>
            <person name="Smidak R."/>
            <person name="Sarate P."/>
            <person name="Gangsoo J."/>
            <person name="Sialana F."/>
            <person name="Bilban M."/>
            <person name="Lubec G."/>
        </authorList>
    </citation>
    <scope>NUCLEOTIDE SEQUENCE</scope>
    <source>
        <tissue evidence="2">Skin</tissue>
    </source>
</reference>
<sequence>RVGDDVGMVVGRLSNNALASDGEGIYKSEEIDESVAPSVDRPHAISTKYGDSIIEEHLELPAIGGEKVEIEEEHELEGEREVKVEHEIEDQLEIEGEHKIERELSVEEEHEIEECEVEEHVIERE</sequence>
<organism evidence="2">
    <name type="scientific">Arion vulgaris</name>
    <dbReference type="NCBI Taxonomy" id="1028688"/>
    <lineage>
        <taxon>Eukaryota</taxon>
        <taxon>Metazoa</taxon>
        <taxon>Spiralia</taxon>
        <taxon>Lophotrochozoa</taxon>
        <taxon>Mollusca</taxon>
        <taxon>Gastropoda</taxon>
        <taxon>Heterobranchia</taxon>
        <taxon>Euthyneura</taxon>
        <taxon>Panpulmonata</taxon>
        <taxon>Eupulmonata</taxon>
        <taxon>Stylommatophora</taxon>
        <taxon>Helicina</taxon>
        <taxon>Arionoidea</taxon>
        <taxon>Arionidae</taxon>
        <taxon>Arion</taxon>
    </lineage>
</organism>
<feature type="region of interest" description="Disordered" evidence="1">
    <location>
        <begin position="106"/>
        <end position="125"/>
    </location>
</feature>
<evidence type="ECO:0000256" key="1">
    <source>
        <dbReference type="SAM" id="MobiDB-lite"/>
    </source>
</evidence>
<gene>
    <name evidence="2" type="primary">ORF21399</name>
</gene>
<accession>A0A0B6YC20</accession>
<feature type="non-terminal residue" evidence="2">
    <location>
        <position position="1"/>
    </location>
</feature>
<feature type="compositionally biased region" description="Acidic residues" evidence="1">
    <location>
        <begin position="108"/>
        <end position="117"/>
    </location>
</feature>
<name>A0A0B6YC20_9EUPU</name>
<feature type="non-terminal residue" evidence="2">
    <location>
        <position position="125"/>
    </location>
</feature>
<proteinExistence type="predicted"/>
<dbReference type="AlphaFoldDB" id="A0A0B6YC20"/>
<protein>
    <submittedName>
        <fullName evidence="2">Uncharacterized protein</fullName>
    </submittedName>
</protein>
<evidence type="ECO:0000313" key="2">
    <source>
        <dbReference type="EMBL" id="CEK53857.1"/>
    </source>
</evidence>
<dbReference type="EMBL" id="HACG01006992">
    <property type="protein sequence ID" value="CEK53857.1"/>
    <property type="molecule type" value="Transcribed_RNA"/>
</dbReference>